<protein>
    <submittedName>
        <fullName evidence="1">Uncharacterized protein</fullName>
    </submittedName>
</protein>
<keyword evidence="2" id="KW-1185">Reference proteome</keyword>
<evidence type="ECO:0000313" key="1">
    <source>
        <dbReference type="EMBL" id="KAB8302945.1"/>
    </source>
</evidence>
<dbReference type="AlphaFoldDB" id="A0A5N6KGZ1"/>
<accession>A0A5N6KGZ1</accession>
<evidence type="ECO:0000313" key="2">
    <source>
        <dbReference type="Proteomes" id="UP000326757"/>
    </source>
</evidence>
<proteinExistence type="predicted"/>
<dbReference type="EMBL" id="VIGI01000003">
    <property type="protein sequence ID" value="KAB8302945.1"/>
    <property type="molecule type" value="Genomic_DNA"/>
</dbReference>
<reference evidence="1 2" key="1">
    <citation type="submission" date="2019-06" db="EMBL/GenBank/DDBJ databases">
        <title>Genome Sequence of the Brown Rot Fungal Pathogen Monilinia laxa.</title>
        <authorList>
            <person name="De Miccolis Angelini R.M."/>
            <person name="Landi L."/>
            <person name="Abate D."/>
            <person name="Pollastro S."/>
            <person name="Romanazzi G."/>
            <person name="Faretra F."/>
        </authorList>
    </citation>
    <scope>NUCLEOTIDE SEQUENCE [LARGE SCALE GENOMIC DNA]</scope>
    <source>
        <strain evidence="1 2">Mlax316</strain>
    </source>
</reference>
<organism evidence="1 2">
    <name type="scientific">Monilinia laxa</name>
    <name type="common">Brown rot fungus</name>
    <name type="synonym">Sclerotinia laxa</name>
    <dbReference type="NCBI Taxonomy" id="61186"/>
    <lineage>
        <taxon>Eukaryota</taxon>
        <taxon>Fungi</taxon>
        <taxon>Dikarya</taxon>
        <taxon>Ascomycota</taxon>
        <taxon>Pezizomycotina</taxon>
        <taxon>Leotiomycetes</taxon>
        <taxon>Helotiales</taxon>
        <taxon>Sclerotiniaceae</taxon>
        <taxon>Monilinia</taxon>
    </lineage>
</organism>
<dbReference type="Proteomes" id="UP000326757">
    <property type="component" value="Unassembled WGS sequence"/>
</dbReference>
<gene>
    <name evidence="1" type="ORF">EYC80_006261</name>
</gene>
<sequence length="75" mass="8671">MDHEQIIQIFGNTGQSFGEQRNLSKYQAKQLRLVQYIMGTKYQIRKNGEDQIHGMNKAERSKLFTALGRAGNDRI</sequence>
<comment type="caution">
    <text evidence="1">The sequence shown here is derived from an EMBL/GenBank/DDBJ whole genome shotgun (WGS) entry which is preliminary data.</text>
</comment>
<name>A0A5N6KGZ1_MONLA</name>